<dbReference type="EC" id="2.4.99.21" evidence="6"/>
<feature type="transmembrane region" description="Helical" evidence="17">
    <location>
        <begin position="346"/>
        <end position="365"/>
    </location>
</feature>
<proteinExistence type="inferred from homology"/>
<dbReference type="GO" id="GO:0016020">
    <property type="term" value="C:membrane"/>
    <property type="evidence" value="ECO:0007669"/>
    <property type="project" value="InterPro"/>
</dbReference>
<dbReference type="InterPro" id="IPR003674">
    <property type="entry name" value="Oligo_trans_STT3"/>
</dbReference>
<evidence type="ECO:0000256" key="16">
    <source>
        <dbReference type="ARBA" id="ARBA00034066"/>
    </source>
</evidence>
<evidence type="ECO:0000259" key="18">
    <source>
        <dbReference type="Pfam" id="PF21436"/>
    </source>
</evidence>
<dbReference type="GO" id="GO:0046872">
    <property type="term" value="F:metal ion binding"/>
    <property type="evidence" value="ECO:0007669"/>
    <property type="project" value="UniProtKB-KW"/>
</dbReference>
<dbReference type="eggNOG" id="arCOG02044">
    <property type="taxonomic scope" value="Archaea"/>
</dbReference>
<organism evidence="19 20">
    <name type="scientific">Acidilobus saccharovorans (strain DSM 16705 / JCM 18335 / VKM B-2471 / 345-15)</name>
    <dbReference type="NCBI Taxonomy" id="666510"/>
    <lineage>
        <taxon>Archaea</taxon>
        <taxon>Thermoproteota</taxon>
        <taxon>Thermoprotei</taxon>
        <taxon>Acidilobales</taxon>
        <taxon>Acidilobaceae</taxon>
        <taxon>Acidilobus</taxon>
    </lineage>
</organism>
<dbReference type="CAZy" id="GT66">
    <property type="family name" value="Glycosyltransferase Family 66"/>
</dbReference>
<evidence type="ECO:0000256" key="5">
    <source>
        <dbReference type="ARBA" id="ARBA00010810"/>
    </source>
</evidence>
<keyword evidence="11" id="KW-0460">Magnesium</keyword>
<evidence type="ECO:0000256" key="7">
    <source>
        <dbReference type="ARBA" id="ARBA00022676"/>
    </source>
</evidence>
<dbReference type="EMBL" id="CP001742">
    <property type="protein sequence ID" value="ADL19116.1"/>
    <property type="molecule type" value="Genomic_DNA"/>
</dbReference>
<feature type="transmembrane region" description="Helical" evidence="17">
    <location>
        <begin position="102"/>
        <end position="123"/>
    </location>
</feature>
<dbReference type="KEGG" id="asc:ASAC_0710"/>
<dbReference type="Pfam" id="PF21436">
    <property type="entry name" value="STT3-PglB_core"/>
    <property type="match status" value="1"/>
</dbReference>
<evidence type="ECO:0000256" key="1">
    <source>
        <dbReference type="ARBA" id="ARBA00001936"/>
    </source>
</evidence>
<feature type="domain" description="STT3/PglB/AglB core" evidence="18">
    <location>
        <begin position="514"/>
        <end position="568"/>
    </location>
</feature>
<dbReference type="GO" id="GO:0012505">
    <property type="term" value="C:endomembrane system"/>
    <property type="evidence" value="ECO:0007669"/>
    <property type="project" value="UniProtKB-SubCell"/>
</dbReference>
<evidence type="ECO:0000256" key="2">
    <source>
        <dbReference type="ARBA" id="ARBA00001946"/>
    </source>
</evidence>
<evidence type="ECO:0000256" key="6">
    <source>
        <dbReference type="ARBA" id="ARBA00012602"/>
    </source>
</evidence>
<keyword evidence="20" id="KW-1185">Reference proteome</keyword>
<keyword evidence="14" id="KW-0464">Manganese</keyword>
<dbReference type="Proteomes" id="UP000000346">
    <property type="component" value="Chromosome"/>
</dbReference>
<evidence type="ECO:0000256" key="15">
    <source>
        <dbReference type="ARBA" id="ARBA00030679"/>
    </source>
</evidence>
<reference evidence="19 20" key="1">
    <citation type="journal article" date="2010" name="Appl. Environ. Microbiol.">
        <title>The genome sequence of the crenarchaeon Acidilobus saccharovorans supports a new order, Acidilobales, and suggests an important ecological role in terrestrial acidic hot springs.</title>
        <authorList>
            <person name="Mardanov A.V."/>
            <person name="Svetlitchnyi V.A."/>
            <person name="Beletsky A.V."/>
            <person name="Prokofeva M.I."/>
            <person name="Bonch-Osmolovskaya E.A."/>
            <person name="Ravin N.V."/>
            <person name="Skryabin K.G."/>
        </authorList>
    </citation>
    <scope>NUCLEOTIDE SEQUENCE [LARGE SCALE GENOMIC DNA]</scope>
    <source>
        <strain evidence="20">DSM 16705 / JCM 18335 / VKM B-2471 / 345-15</strain>
    </source>
</reference>
<keyword evidence="9 17" id="KW-0812">Transmembrane</keyword>
<keyword evidence="7" id="KW-0328">Glycosyltransferase</keyword>
<keyword evidence="10" id="KW-0479">Metal-binding</keyword>
<dbReference type="STRING" id="666510.ASAC_0710"/>
<feature type="transmembrane region" description="Helical" evidence="17">
    <location>
        <begin position="377"/>
        <end position="394"/>
    </location>
</feature>
<dbReference type="PANTHER" id="PTHR13872:SF1">
    <property type="entry name" value="DOLICHYL-DIPHOSPHOOLIGOSACCHARIDE--PROTEIN GLYCOSYLTRANSFERASE SUBUNIT STT3B"/>
    <property type="match status" value="1"/>
</dbReference>
<evidence type="ECO:0000313" key="19">
    <source>
        <dbReference type="EMBL" id="ADL19116.1"/>
    </source>
</evidence>
<keyword evidence="8 19" id="KW-0808">Transferase</keyword>
<feature type="transmembrane region" description="Helical" evidence="17">
    <location>
        <begin position="12"/>
        <end position="31"/>
    </location>
</feature>
<keyword evidence="13 17" id="KW-0472">Membrane</keyword>
<dbReference type="RefSeq" id="WP_013266628.1">
    <property type="nucleotide sequence ID" value="NC_014374.1"/>
</dbReference>
<dbReference type="InterPro" id="IPR048999">
    <property type="entry name" value="STT3-PglB_core"/>
</dbReference>
<comment type="cofactor">
    <cofactor evidence="1">
        <name>Mn(2+)</name>
        <dbReference type="ChEBI" id="CHEBI:29035"/>
    </cofactor>
</comment>
<comment type="subcellular location">
    <subcellularLocation>
        <location evidence="3">Endomembrane system</location>
        <topology evidence="3">Multi-pass membrane protein</topology>
    </subcellularLocation>
</comment>
<evidence type="ECO:0000256" key="3">
    <source>
        <dbReference type="ARBA" id="ARBA00004127"/>
    </source>
</evidence>
<accession>D9Q1C8</accession>
<feature type="transmembrane region" description="Helical" evidence="17">
    <location>
        <begin position="129"/>
        <end position="148"/>
    </location>
</feature>
<sequence length="769" mass="81212">MRGKAFRGALEYVLLALIAALTAALRLVPYLRYGPTLSEVDPYEYLWLANYFYSHGLGGLHGLAHSALWWYPWGRDFLSSEYLGLPWLSALASRLTGASVEVALSLSPVAFAVLGVIGVYLAVKEARGSSVAALTAAAGFAFLPITVLDHGFATDPAKVFDGIALLPYPLYFMARSYRAPKATTSIAMAAAAGASGGLIAWLWGGYQYMALVVALLAVTEPFLNEPSLPGLLRLLAAWAAFAAVALTSPAVSPHVFTRGVGLAAEASLLAYAFEYLALTRLRGLSRLRVHAWTLAVLAGLAAVAVASGMVSLPSRVLMGLGVTPPPGAVVPLTVQEYMGVPPQQVISSYAPFFVLSLIGVATMIAGRATGRLAPSPTDAMVVVSLELMVIFTYASVNQAYYLPSAALYAIIAGGVSVALVGSLRPAYGASRRRRPRQAAGRGAAIGAALLAAIVLASMAYYASVDYSALQLEAPSIETGWLGALRSPDGKVIVPVNNAWPLALSYVKERTPPGSVVVTWWDYGYWVGVLANRASVVDGSTINGTQIELVADALTAPVEQSGAYLRMLRLPANETYVMVYDVFLGIYDNSTGSVTIMPFPNVVSVGPGVYAVTYGLGDMAKSYQMLRIAGRVNPYSGQALFTGYSSVSYQSNVEVLQFPGLAGGPAKNVSNTLNTTIYDLIMYGLSQLGNYGVLGQGASWLRSASSFTPAAVAYVTPTGGIVPAPVSAPSPEPYYVPVAFFVSVPYSWQGAGVTYFYAVIVFLYRWGGLP</sequence>
<evidence type="ECO:0000256" key="13">
    <source>
        <dbReference type="ARBA" id="ARBA00023136"/>
    </source>
</evidence>
<feature type="transmembrane region" description="Helical" evidence="17">
    <location>
        <begin position="256"/>
        <end position="277"/>
    </location>
</feature>
<evidence type="ECO:0000256" key="4">
    <source>
        <dbReference type="ARBA" id="ARBA00004922"/>
    </source>
</evidence>
<dbReference type="UniPathway" id="UPA00378"/>
<evidence type="ECO:0000256" key="9">
    <source>
        <dbReference type="ARBA" id="ARBA00022692"/>
    </source>
</evidence>
<evidence type="ECO:0000256" key="14">
    <source>
        <dbReference type="ARBA" id="ARBA00023211"/>
    </source>
</evidence>
<dbReference type="GeneID" id="9498943"/>
<evidence type="ECO:0000313" key="20">
    <source>
        <dbReference type="Proteomes" id="UP000000346"/>
    </source>
</evidence>
<comment type="catalytic activity">
    <reaction evidence="16">
        <text>an archaeal dolichyl phosphooligosaccharide + [protein]-L-asparagine = an archaeal dolichyl phosphate + a glycoprotein with the oligosaccharide chain attached by N-beta-D-glycosyl linkage to a protein L-asparagine.</text>
        <dbReference type="EC" id="2.4.99.21"/>
    </reaction>
</comment>
<evidence type="ECO:0000256" key="11">
    <source>
        <dbReference type="ARBA" id="ARBA00022842"/>
    </source>
</evidence>
<dbReference type="PANTHER" id="PTHR13872">
    <property type="entry name" value="DOLICHYL-DIPHOSPHOOLIGOSACCHARIDE--PROTEIN GLYCOSYLTRANSFERASE SUBUNIT"/>
    <property type="match status" value="1"/>
</dbReference>
<dbReference type="GO" id="GO:0004576">
    <property type="term" value="F:oligosaccharyl transferase activity"/>
    <property type="evidence" value="ECO:0007669"/>
    <property type="project" value="InterPro"/>
</dbReference>
<comment type="pathway">
    <text evidence="4">Protein modification; protein glycosylation.</text>
</comment>
<dbReference type="Gene3D" id="3.40.50.12610">
    <property type="match status" value="1"/>
</dbReference>
<dbReference type="AlphaFoldDB" id="D9Q1C8"/>
<dbReference type="FunCoup" id="D9Q1C8">
    <property type="interactions" value="228"/>
</dbReference>
<feature type="transmembrane region" description="Helical" evidence="17">
    <location>
        <begin position="289"/>
        <end position="310"/>
    </location>
</feature>
<feature type="transmembrane region" description="Helical" evidence="17">
    <location>
        <begin position="206"/>
        <end position="223"/>
    </location>
</feature>
<evidence type="ECO:0000256" key="17">
    <source>
        <dbReference type="SAM" id="Phobius"/>
    </source>
</evidence>
<name>D9Q1C8_ACIS3</name>
<gene>
    <name evidence="19" type="ordered locus">ASAC_0710</name>
</gene>
<feature type="transmembrane region" description="Helical" evidence="17">
    <location>
        <begin position="745"/>
        <end position="763"/>
    </location>
</feature>
<evidence type="ECO:0000256" key="10">
    <source>
        <dbReference type="ARBA" id="ARBA00022723"/>
    </source>
</evidence>
<dbReference type="HOGENOM" id="CLU_361188_0_0_2"/>
<dbReference type="InParanoid" id="D9Q1C8"/>
<protein>
    <recommendedName>
        <fullName evidence="6">dolichyl-phosphooligosaccharide-protein glycotransferase</fullName>
        <ecNumber evidence="6">2.4.99.21</ecNumber>
    </recommendedName>
    <alternativeName>
        <fullName evidence="15">Oligosaccharyl transferase</fullName>
    </alternativeName>
</protein>
<keyword evidence="12 17" id="KW-1133">Transmembrane helix</keyword>
<comment type="similarity">
    <text evidence="5">Belongs to the STT3 family.</text>
</comment>
<evidence type="ECO:0000256" key="12">
    <source>
        <dbReference type="ARBA" id="ARBA00022989"/>
    </source>
</evidence>
<feature type="transmembrane region" description="Helical" evidence="17">
    <location>
        <begin position="442"/>
        <end position="462"/>
    </location>
</feature>
<feature type="transmembrane region" description="Helical" evidence="17">
    <location>
        <begin position="230"/>
        <end position="250"/>
    </location>
</feature>
<feature type="transmembrane region" description="Helical" evidence="17">
    <location>
        <begin position="400"/>
        <end position="421"/>
    </location>
</feature>
<comment type="cofactor">
    <cofactor evidence="2">
        <name>Mg(2+)</name>
        <dbReference type="ChEBI" id="CHEBI:18420"/>
    </cofactor>
</comment>
<evidence type="ECO:0000256" key="8">
    <source>
        <dbReference type="ARBA" id="ARBA00022679"/>
    </source>
</evidence>